<sequence length="182" mass="21048">MLAYRLALRLVKRKMTYEISFQWRRFRIPSLAFGDPVLREIETCGGGSCIREVLQEDQNVCREVARNETATERQYTCDIRVCCSTFTLKDVVGVCLYVVLHWFMVYILVGFFIGESLCSWIVIVDLFIGESLCSWTGKGGRVRRCCLALLECEIQLFFQATWLCISVNINEVRTIFILACMH</sequence>
<reference evidence="2 3" key="1">
    <citation type="submission" date="2024-01" db="EMBL/GenBank/DDBJ databases">
        <title>The genomes of 5 underutilized Papilionoideae crops provide insights into root nodulation and disease resistanc.</title>
        <authorList>
            <person name="Jiang F."/>
        </authorList>
    </citation>
    <scope>NUCLEOTIDE SEQUENCE [LARGE SCALE GENOMIC DNA]</scope>
    <source>
        <strain evidence="2">JINMINGXINNONG_FW02</strain>
        <tissue evidence="2">Leaves</tissue>
    </source>
</reference>
<evidence type="ECO:0000313" key="3">
    <source>
        <dbReference type="Proteomes" id="UP001374584"/>
    </source>
</evidence>
<keyword evidence="1" id="KW-0472">Membrane</keyword>
<keyword evidence="3" id="KW-1185">Reference proteome</keyword>
<proteinExistence type="predicted"/>
<keyword evidence="1" id="KW-0812">Transmembrane</keyword>
<organism evidence="2 3">
    <name type="scientific">Phaseolus coccineus</name>
    <name type="common">Scarlet runner bean</name>
    <name type="synonym">Phaseolus multiflorus</name>
    <dbReference type="NCBI Taxonomy" id="3886"/>
    <lineage>
        <taxon>Eukaryota</taxon>
        <taxon>Viridiplantae</taxon>
        <taxon>Streptophyta</taxon>
        <taxon>Embryophyta</taxon>
        <taxon>Tracheophyta</taxon>
        <taxon>Spermatophyta</taxon>
        <taxon>Magnoliopsida</taxon>
        <taxon>eudicotyledons</taxon>
        <taxon>Gunneridae</taxon>
        <taxon>Pentapetalae</taxon>
        <taxon>rosids</taxon>
        <taxon>fabids</taxon>
        <taxon>Fabales</taxon>
        <taxon>Fabaceae</taxon>
        <taxon>Papilionoideae</taxon>
        <taxon>50 kb inversion clade</taxon>
        <taxon>NPAAA clade</taxon>
        <taxon>indigoferoid/millettioid clade</taxon>
        <taxon>Phaseoleae</taxon>
        <taxon>Phaseolus</taxon>
    </lineage>
</organism>
<evidence type="ECO:0000313" key="2">
    <source>
        <dbReference type="EMBL" id="KAK7378684.1"/>
    </source>
</evidence>
<dbReference type="AlphaFoldDB" id="A0AAN9NY40"/>
<keyword evidence="1" id="KW-1133">Transmembrane helix</keyword>
<gene>
    <name evidence="2" type="ORF">VNO80_04130</name>
</gene>
<dbReference type="Proteomes" id="UP001374584">
    <property type="component" value="Unassembled WGS sequence"/>
</dbReference>
<dbReference type="EMBL" id="JAYMYR010000002">
    <property type="protein sequence ID" value="KAK7378684.1"/>
    <property type="molecule type" value="Genomic_DNA"/>
</dbReference>
<evidence type="ECO:0000256" key="1">
    <source>
        <dbReference type="SAM" id="Phobius"/>
    </source>
</evidence>
<comment type="caution">
    <text evidence="2">The sequence shown here is derived from an EMBL/GenBank/DDBJ whole genome shotgun (WGS) entry which is preliminary data.</text>
</comment>
<name>A0AAN9NY40_PHACN</name>
<protein>
    <submittedName>
        <fullName evidence="2">Uncharacterized protein</fullName>
    </submittedName>
</protein>
<accession>A0AAN9NY40</accession>
<feature type="transmembrane region" description="Helical" evidence="1">
    <location>
        <begin position="94"/>
        <end position="113"/>
    </location>
</feature>